<protein>
    <submittedName>
        <fullName evidence="1">Putative ubiquitin ligase E3 alpha</fullName>
    </submittedName>
</protein>
<accession>A0A0L7LC44</accession>
<gene>
    <name evidence="1" type="ORF">OBRU01_11313</name>
</gene>
<dbReference type="GO" id="GO:0016874">
    <property type="term" value="F:ligase activity"/>
    <property type="evidence" value="ECO:0007669"/>
    <property type="project" value="UniProtKB-KW"/>
</dbReference>
<evidence type="ECO:0000313" key="1">
    <source>
        <dbReference type="EMBL" id="KOB73077.1"/>
    </source>
</evidence>
<dbReference type="EMBL" id="JTDY01001722">
    <property type="protein sequence ID" value="KOB73077.1"/>
    <property type="molecule type" value="Genomic_DNA"/>
</dbReference>
<name>A0A0L7LC44_OPEBR</name>
<keyword evidence="1" id="KW-0436">Ligase</keyword>
<keyword evidence="2" id="KW-1185">Reference proteome</keyword>
<dbReference type="Proteomes" id="UP000037510">
    <property type="component" value="Unassembled WGS sequence"/>
</dbReference>
<organism evidence="1 2">
    <name type="scientific">Operophtera brumata</name>
    <name type="common">Winter moth</name>
    <name type="synonym">Phalaena brumata</name>
    <dbReference type="NCBI Taxonomy" id="104452"/>
    <lineage>
        <taxon>Eukaryota</taxon>
        <taxon>Metazoa</taxon>
        <taxon>Ecdysozoa</taxon>
        <taxon>Arthropoda</taxon>
        <taxon>Hexapoda</taxon>
        <taxon>Insecta</taxon>
        <taxon>Pterygota</taxon>
        <taxon>Neoptera</taxon>
        <taxon>Endopterygota</taxon>
        <taxon>Lepidoptera</taxon>
        <taxon>Glossata</taxon>
        <taxon>Ditrysia</taxon>
        <taxon>Geometroidea</taxon>
        <taxon>Geometridae</taxon>
        <taxon>Larentiinae</taxon>
        <taxon>Operophtera</taxon>
    </lineage>
</organism>
<comment type="caution">
    <text evidence="1">The sequence shown here is derived from an EMBL/GenBank/DDBJ whole genome shotgun (WGS) entry which is preliminary data.</text>
</comment>
<proteinExistence type="predicted"/>
<reference evidence="1 2" key="1">
    <citation type="journal article" date="2015" name="Genome Biol. Evol.">
        <title>The genome of winter moth (Operophtera brumata) provides a genomic perspective on sexual dimorphism and phenology.</title>
        <authorList>
            <person name="Derks M.F."/>
            <person name="Smit S."/>
            <person name="Salis L."/>
            <person name="Schijlen E."/>
            <person name="Bossers A."/>
            <person name="Mateman C."/>
            <person name="Pijl A.S."/>
            <person name="de Ridder D."/>
            <person name="Groenen M.A."/>
            <person name="Visser M.E."/>
            <person name="Megens H.J."/>
        </authorList>
    </citation>
    <scope>NUCLEOTIDE SEQUENCE [LARGE SCALE GENOMIC DNA]</scope>
    <source>
        <strain evidence="1">WM2013NL</strain>
        <tissue evidence="1">Head and thorax</tissue>
    </source>
</reference>
<evidence type="ECO:0000313" key="2">
    <source>
        <dbReference type="Proteomes" id="UP000037510"/>
    </source>
</evidence>
<dbReference type="AlphaFoldDB" id="A0A0L7LC44"/>
<sequence length="83" mass="9493">MFVALQLSCSPQGRLEFDRNQVVQAFKRAQFILYDVKYLLGSVPTSYDDDLRKGFLHGLSLMLNLLVMMQGMDSVIRQVTFST</sequence>
<dbReference type="STRING" id="104452.A0A0L7LC44"/>